<keyword evidence="1" id="KW-0479">Metal-binding</keyword>
<dbReference type="InterPro" id="IPR051826">
    <property type="entry name" value="E3_ubiquitin-ligase_domain"/>
</dbReference>
<evidence type="ECO:0000313" key="4">
    <source>
        <dbReference type="EMBL" id="KAK3905763.1"/>
    </source>
</evidence>
<evidence type="ECO:0000259" key="3">
    <source>
        <dbReference type="PROSITE" id="PS50089"/>
    </source>
</evidence>
<sequence>MAAMVASDAPPSPRVGGVIGMLVFVVLGAWMLSRLGSRGPARNRAHRRWALTALLVRKYDPESAGLPVACPPVPFWRRLLLFYFGRALDAAAGLWHLLTRRHPSSPARAAANACPSPGSEDAASCAVCRNDLVRGDRVRHLLCGHIFHAPCIGAWLVHGVSPTCPLW</sequence>
<dbReference type="GO" id="GO:0061630">
    <property type="term" value="F:ubiquitin protein ligase activity"/>
    <property type="evidence" value="ECO:0007669"/>
    <property type="project" value="TreeGrafter"/>
</dbReference>
<dbReference type="InterPro" id="IPR001841">
    <property type="entry name" value="Znf_RING"/>
</dbReference>
<dbReference type="PROSITE" id="PS50089">
    <property type="entry name" value="ZF_RING_2"/>
    <property type="match status" value="1"/>
</dbReference>
<dbReference type="Pfam" id="PF13639">
    <property type="entry name" value="zf-RING_2"/>
    <property type="match status" value="1"/>
</dbReference>
<evidence type="ECO:0000256" key="2">
    <source>
        <dbReference type="SAM" id="Phobius"/>
    </source>
</evidence>
<dbReference type="EMBL" id="MU855347">
    <property type="protein sequence ID" value="KAK3905763.1"/>
    <property type="molecule type" value="Genomic_DNA"/>
</dbReference>
<gene>
    <name evidence="4" type="ORF">C8A05DRAFT_30392</name>
</gene>
<reference evidence="4" key="2">
    <citation type="submission" date="2023-05" db="EMBL/GenBank/DDBJ databases">
        <authorList>
            <consortium name="Lawrence Berkeley National Laboratory"/>
            <person name="Steindorff A."/>
            <person name="Hensen N."/>
            <person name="Bonometti L."/>
            <person name="Westerberg I."/>
            <person name="Brannstrom I.O."/>
            <person name="Guillou S."/>
            <person name="Cros-Aarteil S."/>
            <person name="Calhoun S."/>
            <person name="Haridas S."/>
            <person name="Kuo A."/>
            <person name="Mondo S."/>
            <person name="Pangilinan J."/>
            <person name="Riley R."/>
            <person name="Labutti K."/>
            <person name="Andreopoulos B."/>
            <person name="Lipzen A."/>
            <person name="Chen C."/>
            <person name="Yanf M."/>
            <person name="Daum C."/>
            <person name="Ng V."/>
            <person name="Clum A."/>
            <person name="Ohm R."/>
            <person name="Martin F."/>
            <person name="Silar P."/>
            <person name="Natvig D."/>
            <person name="Lalanne C."/>
            <person name="Gautier V."/>
            <person name="Ament-Velasquez S.L."/>
            <person name="Kruys A."/>
            <person name="Hutchinson M.I."/>
            <person name="Powell A.J."/>
            <person name="Barry K."/>
            <person name="Miller A.N."/>
            <person name="Grigoriev I.V."/>
            <person name="Debuchy R."/>
            <person name="Gladieux P."/>
            <person name="Thoren M.H."/>
            <person name="Johannesson H."/>
        </authorList>
    </citation>
    <scope>NUCLEOTIDE SEQUENCE</scope>
    <source>
        <strain evidence="4">CBS 103.79</strain>
    </source>
</reference>
<keyword evidence="2" id="KW-0472">Membrane</keyword>
<feature type="domain" description="RING-type" evidence="3">
    <location>
        <begin position="125"/>
        <end position="166"/>
    </location>
</feature>
<keyword evidence="2" id="KW-0812">Transmembrane</keyword>
<accession>A0AAN6RX73</accession>
<evidence type="ECO:0000256" key="1">
    <source>
        <dbReference type="PROSITE-ProRule" id="PRU00175"/>
    </source>
</evidence>
<dbReference type="InterPro" id="IPR013083">
    <property type="entry name" value="Znf_RING/FYVE/PHD"/>
</dbReference>
<dbReference type="Gene3D" id="3.30.40.10">
    <property type="entry name" value="Zinc/RING finger domain, C3HC4 (zinc finger)"/>
    <property type="match status" value="1"/>
</dbReference>
<keyword evidence="1" id="KW-0863">Zinc-finger</keyword>
<name>A0AAN6RX73_9PEZI</name>
<keyword evidence="1" id="KW-0862">Zinc</keyword>
<feature type="transmembrane region" description="Helical" evidence="2">
    <location>
        <begin position="15"/>
        <end position="32"/>
    </location>
</feature>
<proteinExistence type="predicted"/>
<reference evidence="4" key="1">
    <citation type="journal article" date="2023" name="Mol. Phylogenet. Evol.">
        <title>Genome-scale phylogeny and comparative genomics of the fungal order Sordariales.</title>
        <authorList>
            <person name="Hensen N."/>
            <person name="Bonometti L."/>
            <person name="Westerberg I."/>
            <person name="Brannstrom I.O."/>
            <person name="Guillou S."/>
            <person name="Cros-Aarteil S."/>
            <person name="Calhoun S."/>
            <person name="Haridas S."/>
            <person name="Kuo A."/>
            <person name="Mondo S."/>
            <person name="Pangilinan J."/>
            <person name="Riley R."/>
            <person name="LaButti K."/>
            <person name="Andreopoulos B."/>
            <person name="Lipzen A."/>
            <person name="Chen C."/>
            <person name="Yan M."/>
            <person name="Daum C."/>
            <person name="Ng V."/>
            <person name="Clum A."/>
            <person name="Steindorff A."/>
            <person name="Ohm R.A."/>
            <person name="Martin F."/>
            <person name="Silar P."/>
            <person name="Natvig D.O."/>
            <person name="Lalanne C."/>
            <person name="Gautier V."/>
            <person name="Ament-Velasquez S.L."/>
            <person name="Kruys A."/>
            <person name="Hutchinson M.I."/>
            <person name="Powell A.J."/>
            <person name="Barry K."/>
            <person name="Miller A.N."/>
            <person name="Grigoriev I.V."/>
            <person name="Debuchy R."/>
            <person name="Gladieux P."/>
            <person name="Hiltunen Thoren M."/>
            <person name="Johannesson H."/>
        </authorList>
    </citation>
    <scope>NUCLEOTIDE SEQUENCE</scope>
    <source>
        <strain evidence="4">CBS 103.79</strain>
    </source>
</reference>
<dbReference type="PANTHER" id="PTHR22765:SF434">
    <property type="entry name" value="GB|AAD18119.1-RELATED"/>
    <property type="match status" value="1"/>
</dbReference>
<keyword evidence="2" id="KW-1133">Transmembrane helix</keyword>
<evidence type="ECO:0000313" key="5">
    <source>
        <dbReference type="Proteomes" id="UP001303889"/>
    </source>
</evidence>
<keyword evidence="5" id="KW-1185">Reference proteome</keyword>
<dbReference type="PANTHER" id="PTHR22765">
    <property type="entry name" value="RING FINGER AND PROTEASE ASSOCIATED DOMAIN-CONTAINING"/>
    <property type="match status" value="1"/>
</dbReference>
<dbReference type="GO" id="GO:0006511">
    <property type="term" value="P:ubiquitin-dependent protein catabolic process"/>
    <property type="evidence" value="ECO:0007669"/>
    <property type="project" value="TreeGrafter"/>
</dbReference>
<dbReference type="GO" id="GO:0008270">
    <property type="term" value="F:zinc ion binding"/>
    <property type="evidence" value="ECO:0007669"/>
    <property type="project" value="UniProtKB-KW"/>
</dbReference>
<protein>
    <recommendedName>
        <fullName evidence="3">RING-type domain-containing protein</fullName>
    </recommendedName>
</protein>
<dbReference type="Proteomes" id="UP001303889">
    <property type="component" value="Unassembled WGS sequence"/>
</dbReference>
<comment type="caution">
    <text evidence="4">The sequence shown here is derived from an EMBL/GenBank/DDBJ whole genome shotgun (WGS) entry which is preliminary data.</text>
</comment>
<dbReference type="AlphaFoldDB" id="A0AAN6RX73"/>
<dbReference type="SMART" id="SM00184">
    <property type="entry name" value="RING"/>
    <property type="match status" value="1"/>
</dbReference>
<dbReference type="SUPFAM" id="SSF57850">
    <property type="entry name" value="RING/U-box"/>
    <property type="match status" value="1"/>
</dbReference>
<organism evidence="4 5">
    <name type="scientific">Staphylotrichum tortipilum</name>
    <dbReference type="NCBI Taxonomy" id="2831512"/>
    <lineage>
        <taxon>Eukaryota</taxon>
        <taxon>Fungi</taxon>
        <taxon>Dikarya</taxon>
        <taxon>Ascomycota</taxon>
        <taxon>Pezizomycotina</taxon>
        <taxon>Sordariomycetes</taxon>
        <taxon>Sordariomycetidae</taxon>
        <taxon>Sordariales</taxon>
        <taxon>Chaetomiaceae</taxon>
        <taxon>Staphylotrichum</taxon>
    </lineage>
</organism>